<dbReference type="UniPathway" id="UPA00164"/>
<dbReference type="Gene3D" id="3.40.50.2000">
    <property type="entry name" value="Glycogen Phosphorylase B"/>
    <property type="match status" value="2"/>
</dbReference>
<accession>A0A1F5AAN9</accession>
<feature type="domain" description="Glycosyl transferase family 1" evidence="9">
    <location>
        <begin position="287"/>
        <end position="446"/>
    </location>
</feature>
<evidence type="ECO:0000259" key="10">
    <source>
        <dbReference type="Pfam" id="PF08323"/>
    </source>
</evidence>
<comment type="catalytic activity">
    <reaction evidence="1 8">
        <text>[(1-&gt;4)-alpha-D-glucosyl](n) + ADP-alpha-D-glucose = [(1-&gt;4)-alpha-D-glucosyl](n+1) + ADP + H(+)</text>
        <dbReference type="Rhea" id="RHEA:18189"/>
        <dbReference type="Rhea" id="RHEA-COMP:9584"/>
        <dbReference type="Rhea" id="RHEA-COMP:9587"/>
        <dbReference type="ChEBI" id="CHEBI:15378"/>
        <dbReference type="ChEBI" id="CHEBI:15444"/>
        <dbReference type="ChEBI" id="CHEBI:57498"/>
        <dbReference type="ChEBI" id="CHEBI:456216"/>
        <dbReference type="EC" id="2.4.1.21"/>
    </reaction>
</comment>
<dbReference type="Pfam" id="PF00534">
    <property type="entry name" value="Glycos_transf_1"/>
    <property type="match status" value="1"/>
</dbReference>
<dbReference type="Pfam" id="PF08323">
    <property type="entry name" value="Glyco_transf_5"/>
    <property type="match status" value="1"/>
</dbReference>
<comment type="function">
    <text evidence="2 8">Synthesizes alpha-1,4-glucan chains using ADP-glucose.</text>
</comment>
<dbReference type="NCBIfam" id="TIGR02095">
    <property type="entry name" value="glgA"/>
    <property type="match status" value="1"/>
</dbReference>
<gene>
    <name evidence="8" type="primary">glgA</name>
    <name evidence="11" type="ORF">A2V47_02535</name>
</gene>
<dbReference type="HAMAP" id="MF_00484">
    <property type="entry name" value="Glycogen_synth"/>
    <property type="match status" value="1"/>
</dbReference>
<dbReference type="NCBIfam" id="NF001898">
    <property type="entry name" value="PRK00654.1-1"/>
    <property type="match status" value="1"/>
</dbReference>
<dbReference type="SUPFAM" id="SSF53756">
    <property type="entry name" value="UDP-Glycosyltransferase/glycogen phosphorylase"/>
    <property type="match status" value="1"/>
</dbReference>
<evidence type="ECO:0000256" key="2">
    <source>
        <dbReference type="ARBA" id="ARBA00002764"/>
    </source>
</evidence>
<keyword evidence="7 8" id="KW-0320">Glycogen biosynthesis</keyword>
<proteinExistence type="inferred from homology"/>
<dbReference type="GO" id="GO:0005978">
    <property type="term" value="P:glycogen biosynthetic process"/>
    <property type="evidence" value="ECO:0007669"/>
    <property type="project" value="UniProtKB-UniRule"/>
</dbReference>
<dbReference type="InterPro" id="IPR011835">
    <property type="entry name" value="GS/SS"/>
</dbReference>
<dbReference type="AlphaFoldDB" id="A0A1F5AAN9"/>
<keyword evidence="6 8" id="KW-0808">Transferase</keyword>
<dbReference type="Proteomes" id="UP000177701">
    <property type="component" value="Unassembled WGS sequence"/>
</dbReference>
<evidence type="ECO:0000256" key="6">
    <source>
        <dbReference type="ARBA" id="ARBA00022679"/>
    </source>
</evidence>
<dbReference type="InterPro" id="IPR001296">
    <property type="entry name" value="Glyco_trans_1"/>
</dbReference>
<dbReference type="EC" id="2.4.1.21" evidence="8"/>
<dbReference type="STRING" id="1797291.A2V47_02535"/>
<reference evidence="11 12" key="1">
    <citation type="journal article" date="2016" name="Nat. Commun.">
        <title>Thousands of microbial genomes shed light on interconnected biogeochemical processes in an aquifer system.</title>
        <authorList>
            <person name="Anantharaman K."/>
            <person name="Brown C.T."/>
            <person name="Hug L.A."/>
            <person name="Sharon I."/>
            <person name="Castelle C.J."/>
            <person name="Probst A.J."/>
            <person name="Thomas B.C."/>
            <person name="Singh A."/>
            <person name="Wilkins M.J."/>
            <person name="Karaoz U."/>
            <person name="Brodie E.L."/>
            <person name="Williams K.H."/>
            <person name="Hubbard S.S."/>
            <person name="Banfield J.F."/>
        </authorList>
    </citation>
    <scope>NUCLEOTIDE SEQUENCE [LARGE SCALE GENOMIC DNA]</scope>
</reference>
<evidence type="ECO:0000256" key="8">
    <source>
        <dbReference type="HAMAP-Rule" id="MF_00484"/>
    </source>
</evidence>
<name>A0A1F5AAN9_9BACT</name>
<dbReference type="CDD" id="cd03791">
    <property type="entry name" value="GT5_Glycogen_synthase_DULL1-like"/>
    <property type="match status" value="1"/>
</dbReference>
<protein>
    <recommendedName>
        <fullName evidence="8">Glycogen synthase</fullName>
        <ecNumber evidence="8">2.4.1.21</ecNumber>
    </recommendedName>
    <alternativeName>
        <fullName evidence="8">Starch [bacterial glycogen] synthase</fullName>
    </alternativeName>
</protein>
<dbReference type="GO" id="GO:0009011">
    <property type="term" value="F:alpha-1,4-glucan glucosyltransferase (ADP-glucose donor) activity"/>
    <property type="evidence" value="ECO:0007669"/>
    <property type="project" value="UniProtKB-UniRule"/>
</dbReference>
<sequence length="474" mass="54814">MIKVLFIASESTPFIKSGGLGEVIYSLSKEIRKSGIDARVIIPKYSDISFDFKKKMQKLDAFTVNVGWRKQHCGIEYIEHEGIPFYLIDNEYYFKRSGMYGYYDEAERYAFFCRGVLESLKYIDFIPDIIHCHDWHTGMIAPILKADYPNYNKIKTIFTIHNLYYQGVFPYEILKDILGLEPEMFKISGVEFFGGVSFMKGGINYSDLITTVSQNYAEEIKTPLYGERLDEIFRVKSAILYGIENGIDYNTYDPGKDDMIFQKYDIDTLSLKAINKTKLQKELELYEDENVPLIAIVTRLVKQKGIDLILTRIEKKMIDDAQIVVLGTGEKYYEDSFDNLKERYHGRLSVNIKFDDSLAHKIYAAADLFLMPSLFEPCGLGQMIALKYGAIPIVRETGGLKDTVIPFNENTGEGNGFRFYNYNPDEMGETINYAIKLYNDKNIWEKITTNAMKSDNSWKKSTEKYTDLYKKLME</sequence>
<dbReference type="PANTHER" id="PTHR45825:SF11">
    <property type="entry name" value="ALPHA AMYLASE DOMAIN-CONTAINING PROTEIN"/>
    <property type="match status" value="1"/>
</dbReference>
<evidence type="ECO:0000256" key="1">
    <source>
        <dbReference type="ARBA" id="ARBA00001478"/>
    </source>
</evidence>
<comment type="caution">
    <text evidence="11">The sequence shown here is derived from an EMBL/GenBank/DDBJ whole genome shotgun (WGS) entry which is preliminary data.</text>
</comment>
<evidence type="ECO:0000313" key="12">
    <source>
        <dbReference type="Proteomes" id="UP000177701"/>
    </source>
</evidence>
<evidence type="ECO:0000313" key="11">
    <source>
        <dbReference type="EMBL" id="OGD15398.1"/>
    </source>
</evidence>
<evidence type="ECO:0000256" key="4">
    <source>
        <dbReference type="ARBA" id="ARBA00010281"/>
    </source>
</evidence>
<evidence type="ECO:0000256" key="3">
    <source>
        <dbReference type="ARBA" id="ARBA00004964"/>
    </source>
</evidence>
<comment type="pathway">
    <text evidence="3 8">Glycan biosynthesis; glycogen biosynthesis.</text>
</comment>
<dbReference type="InterPro" id="IPR013534">
    <property type="entry name" value="Starch_synth_cat_dom"/>
</dbReference>
<dbReference type="EMBL" id="MEYH01000057">
    <property type="protein sequence ID" value="OGD15398.1"/>
    <property type="molecule type" value="Genomic_DNA"/>
</dbReference>
<feature type="domain" description="Starch synthase catalytic" evidence="10">
    <location>
        <begin position="3"/>
        <end position="234"/>
    </location>
</feature>
<comment type="similarity">
    <text evidence="4 8">Belongs to the glycosyltransferase 1 family. Bacterial/plant glycogen synthase subfamily.</text>
</comment>
<evidence type="ECO:0000256" key="7">
    <source>
        <dbReference type="ARBA" id="ARBA00023056"/>
    </source>
</evidence>
<dbReference type="PANTHER" id="PTHR45825">
    <property type="entry name" value="GRANULE-BOUND STARCH SYNTHASE 1, CHLOROPLASTIC/AMYLOPLASTIC"/>
    <property type="match status" value="1"/>
</dbReference>
<evidence type="ECO:0000259" key="9">
    <source>
        <dbReference type="Pfam" id="PF00534"/>
    </source>
</evidence>
<organism evidence="11 12">
    <name type="scientific">Candidatus Sediminicultor quintus</name>
    <dbReference type="NCBI Taxonomy" id="1797291"/>
    <lineage>
        <taxon>Bacteria</taxon>
        <taxon>Pseudomonadati</taxon>
        <taxon>Atribacterota</taxon>
        <taxon>Candidatus Phoenicimicrobiia</taxon>
        <taxon>Candidatus Pheonicimicrobiales</taxon>
        <taxon>Candidatus Phoenicimicrobiaceae</taxon>
        <taxon>Candidatus Sediminicultor</taxon>
    </lineage>
</organism>
<keyword evidence="5 8" id="KW-0328">Glycosyltransferase</keyword>
<dbReference type="GO" id="GO:0004373">
    <property type="term" value="F:alpha-1,4-glucan glucosyltransferase (UDP-glucose donor) activity"/>
    <property type="evidence" value="ECO:0007669"/>
    <property type="project" value="InterPro"/>
</dbReference>
<feature type="binding site" evidence="8">
    <location>
        <position position="16"/>
    </location>
    <ligand>
        <name>ADP-alpha-D-glucose</name>
        <dbReference type="ChEBI" id="CHEBI:57498"/>
    </ligand>
</feature>
<evidence type="ECO:0000256" key="5">
    <source>
        <dbReference type="ARBA" id="ARBA00022676"/>
    </source>
</evidence>